<accession>A0ACA9QJA3</accession>
<dbReference type="Proteomes" id="UP000789525">
    <property type="component" value="Unassembled WGS sequence"/>
</dbReference>
<evidence type="ECO:0000313" key="2">
    <source>
        <dbReference type="Proteomes" id="UP000789525"/>
    </source>
</evidence>
<proteinExistence type="predicted"/>
<gene>
    <name evidence="1" type="ORF">ACOLOM_LOCUS12693</name>
</gene>
<feature type="non-terminal residue" evidence="1">
    <location>
        <position position="1"/>
    </location>
</feature>
<organism evidence="1 2">
    <name type="scientific">Acaulospora colombiana</name>
    <dbReference type="NCBI Taxonomy" id="27376"/>
    <lineage>
        <taxon>Eukaryota</taxon>
        <taxon>Fungi</taxon>
        <taxon>Fungi incertae sedis</taxon>
        <taxon>Mucoromycota</taxon>
        <taxon>Glomeromycotina</taxon>
        <taxon>Glomeromycetes</taxon>
        <taxon>Diversisporales</taxon>
        <taxon>Acaulosporaceae</taxon>
        <taxon>Acaulospora</taxon>
    </lineage>
</organism>
<name>A0ACA9QJA3_9GLOM</name>
<evidence type="ECO:0000313" key="1">
    <source>
        <dbReference type="EMBL" id="CAG8750881.1"/>
    </source>
</evidence>
<reference evidence="1" key="1">
    <citation type="submission" date="2021-06" db="EMBL/GenBank/DDBJ databases">
        <authorList>
            <person name="Kallberg Y."/>
            <person name="Tangrot J."/>
            <person name="Rosling A."/>
        </authorList>
    </citation>
    <scope>NUCLEOTIDE SEQUENCE</scope>
    <source>
        <strain evidence="1">CL356</strain>
    </source>
</reference>
<feature type="non-terminal residue" evidence="1">
    <location>
        <position position="351"/>
    </location>
</feature>
<sequence length="351" mass="38696">DLDCPEGKGQDETNAANVEGKQKLRKLEKEIAGLRVELEQSHQKNGELEERIDKVKSEHDRQMEAQRLEREAHTSTHHPSEEDIVGYQNFAPAESFTPSKRKGSVGVNSQTSTPESVPFPSSEVETSRLNPNTGEPSPELTLLGQLLSKIQELEATNREILEQYRDTDTRLRNASTRSNALKKFYDNLEDEMHADDEGGTFSADQSPLGASLSRSKGIMYSIHNQSAKSLRERGSPVSSLRGATDDLLSSYPSQTRRPPLGGLFDDPASSDQGDHLRVEAPTDDSDFEAHHNVASGSGISNMDRLKLRPSASIISRRKLRPKASFDTRSLKAHGSSSPHSLPTKSVRTSKS</sequence>
<comment type="caution">
    <text evidence="1">The sequence shown here is derived from an EMBL/GenBank/DDBJ whole genome shotgun (WGS) entry which is preliminary data.</text>
</comment>
<keyword evidence="2" id="KW-1185">Reference proteome</keyword>
<protein>
    <submittedName>
        <fullName evidence="1">11382_t:CDS:1</fullName>
    </submittedName>
</protein>
<dbReference type="EMBL" id="CAJVPT010053096">
    <property type="protein sequence ID" value="CAG8750881.1"/>
    <property type="molecule type" value="Genomic_DNA"/>
</dbReference>